<reference evidence="2 3" key="1">
    <citation type="submission" date="2015-01" db="EMBL/GenBank/DDBJ databases">
        <authorList>
            <person name="Xiang T."/>
            <person name="Song Y."/>
            <person name="Huang L."/>
            <person name="Wang B."/>
            <person name="Wu P."/>
        </authorList>
    </citation>
    <scope>NUCLEOTIDE SEQUENCE [LARGE SCALE GENOMIC DNA]</scope>
    <source>
        <strain evidence="2 3">Cc12</strain>
    </source>
</reference>
<keyword evidence="1" id="KW-0812">Transmembrane</keyword>
<feature type="transmembrane region" description="Helical" evidence="1">
    <location>
        <begin position="9"/>
        <end position="27"/>
    </location>
</feature>
<dbReference type="AlphaFoldDB" id="A0A0B7HMR2"/>
<sequence length="38" mass="4495">MLQKIFSNLLFKVIIAILLGILFWAVFPRVVQSYFCYV</sequence>
<name>A0A0B7HMR2_9FLAO</name>
<evidence type="ECO:0000313" key="2">
    <source>
        <dbReference type="EMBL" id="CEN39167.1"/>
    </source>
</evidence>
<keyword evidence="1" id="KW-0472">Membrane</keyword>
<accession>A0A0B7HMR2</accession>
<keyword evidence="1" id="KW-1133">Transmembrane helix</keyword>
<gene>
    <name evidence="2" type="ORF">CCAN12_750056</name>
</gene>
<evidence type="ECO:0000256" key="1">
    <source>
        <dbReference type="SAM" id="Phobius"/>
    </source>
</evidence>
<proteinExistence type="predicted"/>
<protein>
    <submittedName>
        <fullName evidence="2">Uncharacterized protein</fullName>
    </submittedName>
</protein>
<dbReference type="EMBL" id="CDOE01000073">
    <property type="protein sequence ID" value="CEN39167.1"/>
    <property type="molecule type" value="Genomic_DNA"/>
</dbReference>
<organism evidence="2 3">
    <name type="scientific">Capnocytophaga canimorsus</name>
    <dbReference type="NCBI Taxonomy" id="28188"/>
    <lineage>
        <taxon>Bacteria</taxon>
        <taxon>Pseudomonadati</taxon>
        <taxon>Bacteroidota</taxon>
        <taxon>Flavobacteriia</taxon>
        <taxon>Flavobacteriales</taxon>
        <taxon>Flavobacteriaceae</taxon>
        <taxon>Capnocytophaga</taxon>
    </lineage>
</organism>
<dbReference type="Proteomes" id="UP000044026">
    <property type="component" value="Unassembled WGS sequence"/>
</dbReference>
<evidence type="ECO:0000313" key="3">
    <source>
        <dbReference type="Proteomes" id="UP000044026"/>
    </source>
</evidence>